<dbReference type="InterPro" id="IPR003593">
    <property type="entry name" value="AAA+_ATPase"/>
</dbReference>
<organism evidence="2 3">
    <name type="scientific">Actomonas aquatica</name>
    <dbReference type="NCBI Taxonomy" id="2866162"/>
    <lineage>
        <taxon>Bacteria</taxon>
        <taxon>Pseudomonadati</taxon>
        <taxon>Verrucomicrobiota</taxon>
        <taxon>Opitutia</taxon>
        <taxon>Opitutales</taxon>
        <taxon>Opitutaceae</taxon>
        <taxon>Actomonas</taxon>
    </lineage>
</organism>
<feature type="domain" description="AAA+ ATPase" evidence="1">
    <location>
        <begin position="20"/>
        <end position="291"/>
    </location>
</feature>
<dbReference type="PIRSF" id="PIRSF029347">
    <property type="entry name" value="RecF"/>
    <property type="match status" value="1"/>
</dbReference>
<dbReference type="Proteomes" id="UP000738431">
    <property type="component" value="Chromosome"/>
</dbReference>
<sequence>MITSVTFRRFKALRHTQLELAPFNLIVGPNGSGKTSLIQAVLQLRNLAPLPLATEPPPADAPEGPEIRFQLTHPGPLAVSMHCREHRRCDALRLIDGDAASWPAARDRLGAVQVYLLDHYAIAAPSLPTDGRTVHGNGGNLATVVGHWREALPATYQAFHDEALGLFPEYDDLRVKEAESCRLTVALRLTDEQDWVEADSLSQGTLYALALCAIAHEPAPAPIICIEELDRGLHPRLLRQVRDVVYRLSYPSDYGLEREPVQVIATTHSPYLLDLFRDHPEEVVIAEKRGREASFTRLADHPDLDQLLEEGSLGDIWFAGLLGGVPEDS</sequence>
<reference evidence="2 3" key="1">
    <citation type="submission" date="2021-08" db="EMBL/GenBank/DDBJ databases">
        <authorList>
            <person name="Zhang D."/>
            <person name="Zhang A."/>
            <person name="Wang L."/>
        </authorList>
    </citation>
    <scope>NUCLEOTIDE SEQUENCE [LARGE SCALE GENOMIC DNA]</scope>
    <source>
        <strain evidence="2 3">WL0086</strain>
    </source>
</reference>
<dbReference type="SMART" id="SM00382">
    <property type="entry name" value="AAA"/>
    <property type="match status" value="1"/>
</dbReference>
<dbReference type="PANTHER" id="PTHR40396:SF1">
    <property type="entry name" value="ATPASE AAA-TYPE CORE DOMAIN-CONTAINING PROTEIN"/>
    <property type="match status" value="1"/>
</dbReference>
<dbReference type="EMBL" id="CP139781">
    <property type="protein sequence ID" value="WRQ87762.1"/>
    <property type="molecule type" value="Genomic_DNA"/>
</dbReference>
<reference evidence="2 3" key="2">
    <citation type="submission" date="2023-12" db="EMBL/GenBank/DDBJ databases">
        <title>Description of an unclassified Opitutus bacterium of Verrucomicrobiota.</title>
        <authorList>
            <person name="Zhang D.-F."/>
        </authorList>
    </citation>
    <scope>NUCLEOTIDE SEQUENCE [LARGE SCALE GENOMIC DNA]</scope>
    <source>
        <strain evidence="2 3">WL0086</strain>
    </source>
</reference>
<dbReference type="InterPro" id="IPR003959">
    <property type="entry name" value="ATPase_AAA_core"/>
</dbReference>
<protein>
    <submittedName>
        <fullName evidence="2">AAA family ATPase</fullName>
    </submittedName>
</protein>
<dbReference type="InterPro" id="IPR038729">
    <property type="entry name" value="Rad50/SbcC_AAA"/>
</dbReference>
<evidence type="ECO:0000313" key="3">
    <source>
        <dbReference type="Proteomes" id="UP000738431"/>
    </source>
</evidence>
<dbReference type="Pfam" id="PF13304">
    <property type="entry name" value="AAA_21"/>
    <property type="match status" value="1"/>
</dbReference>
<evidence type="ECO:0000259" key="1">
    <source>
        <dbReference type="SMART" id="SM00382"/>
    </source>
</evidence>
<evidence type="ECO:0000313" key="2">
    <source>
        <dbReference type="EMBL" id="WRQ87762.1"/>
    </source>
</evidence>
<dbReference type="RefSeq" id="WP_221030081.1">
    <property type="nucleotide sequence ID" value="NZ_CP139781.1"/>
</dbReference>
<proteinExistence type="predicted"/>
<name>A0ABZ1C7T0_9BACT</name>
<dbReference type="SUPFAM" id="SSF52540">
    <property type="entry name" value="P-loop containing nucleoside triphosphate hydrolases"/>
    <property type="match status" value="1"/>
</dbReference>
<dbReference type="InterPro" id="IPR027417">
    <property type="entry name" value="P-loop_NTPase"/>
</dbReference>
<dbReference type="Pfam" id="PF13476">
    <property type="entry name" value="AAA_23"/>
    <property type="match status" value="1"/>
</dbReference>
<dbReference type="PANTHER" id="PTHR40396">
    <property type="entry name" value="ATPASE-LIKE PROTEIN"/>
    <property type="match status" value="1"/>
</dbReference>
<keyword evidence="3" id="KW-1185">Reference proteome</keyword>
<gene>
    <name evidence="2" type="ORF">K1X11_023365</name>
</gene>
<accession>A0ABZ1C7T0</accession>
<dbReference type="Gene3D" id="3.40.50.300">
    <property type="entry name" value="P-loop containing nucleotide triphosphate hydrolases"/>
    <property type="match status" value="2"/>
</dbReference>
<dbReference type="InterPro" id="IPR014555">
    <property type="entry name" value="RecF-like"/>
</dbReference>